<sequence>MTLDLQNYERKARESVQAFWGNRERAKQKQLESGKADRGERAGVTAGKNMDGFIALVLDLVHANGLANAEVYQRRAVLTLPGYFRPTKLWDVLVINKGRLVAAVELKSQVGPSFGNNFNNRTEEALGTAHDFWTAYRKGAFGQQPRPFVGWLMMVEDAQQSRKAILDRSPHFPVFREFQGTSYLKRYDILCQRLIQEQLYAAASVLASPRTAAQTGEFCEISELTGLKMFVTTLAGHIAAEAAR</sequence>
<dbReference type="RefSeq" id="WP_230839929.1">
    <property type="nucleotide sequence ID" value="NZ_CP063845.1"/>
</dbReference>
<organism evidence="3 4">
    <name type="scientific">Gloeobacter morelensis MG652769</name>
    <dbReference type="NCBI Taxonomy" id="2781736"/>
    <lineage>
        <taxon>Bacteria</taxon>
        <taxon>Bacillati</taxon>
        <taxon>Cyanobacteriota</taxon>
        <taxon>Cyanophyceae</taxon>
        <taxon>Gloeobacterales</taxon>
        <taxon>Gloeobacteraceae</taxon>
        <taxon>Gloeobacter</taxon>
        <taxon>Gloeobacter morelensis</taxon>
    </lineage>
</organism>
<gene>
    <name evidence="3" type="ORF">ISF26_14005</name>
</gene>
<evidence type="ECO:0000256" key="2">
    <source>
        <dbReference type="SAM" id="MobiDB-lite"/>
    </source>
</evidence>
<accession>A0ABY3PH16</accession>
<protein>
    <recommendedName>
        <fullName evidence="1">Type-2 restriction enzyme</fullName>
        <ecNumber evidence="1">3.1.21.4</ecNumber>
    </recommendedName>
</protein>
<keyword evidence="1 3" id="KW-0255">Endonuclease</keyword>
<feature type="region of interest" description="Disordered" evidence="2">
    <location>
        <begin position="24"/>
        <end position="43"/>
    </location>
</feature>
<comment type="catalytic activity">
    <reaction evidence="1">
        <text>Endonucleolytic cleavage of DNA to give specific double-stranded fragments with terminal 5'-phosphates.</text>
        <dbReference type="EC" id="3.1.21.4"/>
    </reaction>
</comment>
<feature type="compositionally biased region" description="Basic and acidic residues" evidence="2">
    <location>
        <begin position="24"/>
        <end position="41"/>
    </location>
</feature>
<dbReference type="EMBL" id="CP063845">
    <property type="protein sequence ID" value="UFP92929.1"/>
    <property type="molecule type" value="Genomic_DNA"/>
</dbReference>
<comment type="function">
    <text evidence="1">A P subtype restriction enzyme that recognizes the double-stranded sequence 5'-CTCGAG-3' and cleaves after C-1.</text>
</comment>
<name>A0ABY3PH16_9CYAN</name>
<evidence type="ECO:0000256" key="1">
    <source>
        <dbReference type="PIRNR" id="PIRNR000994"/>
    </source>
</evidence>
<comment type="similarity">
    <text evidence="1">Belongs to the XhoI type II restriction endonuclease family.</text>
</comment>
<keyword evidence="1" id="KW-0540">Nuclease</keyword>
<dbReference type="Pfam" id="PF04555">
    <property type="entry name" value="XhoI"/>
    <property type="match status" value="1"/>
</dbReference>
<keyword evidence="4" id="KW-1185">Reference proteome</keyword>
<reference evidence="3 4" key="1">
    <citation type="journal article" date="2021" name="Genome Biol. Evol.">
        <title>Complete Genome Sequencing of a Novel Gloeobacter Species from a Waterfall Cave in Mexico.</title>
        <authorList>
            <person name="Saw J.H."/>
            <person name="Cardona T."/>
            <person name="Montejano G."/>
        </authorList>
    </citation>
    <scope>NUCLEOTIDE SEQUENCE [LARGE SCALE GENOMIC DNA]</scope>
    <source>
        <strain evidence="3">MG652769</strain>
    </source>
</reference>
<dbReference type="GO" id="GO:0004519">
    <property type="term" value="F:endonuclease activity"/>
    <property type="evidence" value="ECO:0007669"/>
    <property type="project" value="UniProtKB-KW"/>
</dbReference>
<dbReference type="InterPro" id="IPR007636">
    <property type="entry name" value="Restrct_endonuc_II_XhoI"/>
</dbReference>
<keyword evidence="1" id="KW-0680">Restriction system</keyword>
<dbReference type="EC" id="3.1.21.4" evidence="1"/>
<dbReference type="PIRSF" id="PIRSF000994">
    <property type="entry name" value="Restrict_endonuc_II_XhoI"/>
    <property type="match status" value="1"/>
</dbReference>
<proteinExistence type="inferred from homology"/>
<evidence type="ECO:0000313" key="4">
    <source>
        <dbReference type="Proteomes" id="UP001054846"/>
    </source>
</evidence>
<dbReference type="Proteomes" id="UP001054846">
    <property type="component" value="Chromosome"/>
</dbReference>
<evidence type="ECO:0000313" key="3">
    <source>
        <dbReference type="EMBL" id="UFP92929.1"/>
    </source>
</evidence>
<keyword evidence="1" id="KW-0378">Hydrolase</keyword>